<organism evidence="2 3">
    <name type="scientific">Hibiscus syriacus</name>
    <name type="common">Rose of Sharon</name>
    <dbReference type="NCBI Taxonomy" id="106335"/>
    <lineage>
        <taxon>Eukaryota</taxon>
        <taxon>Viridiplantae</taxon>
        <taxon>Streptophyta</taxon>
        <taxon>Embryophyta</taxon>
        <taxon>Tracheophyta</taxon>
        <taxon>Spermatophyta</taxon>
        <taxon>Magnoliopsida</taxon>
        <taxon>eudicotyledons</taxon>
        <taxon>Gunneridae</taxon>
        <taxon>Pentapetalae</taxon>
        <taxon>rosids</taxon>
        <taxon>malvids</taxon>
        <taxon>Malvales</taxon>
        <taxon>Malvaceae</taxon>
        <taxon>Malvoideae</taxon>
        <taxon>Hibiscus</taxon>
    </lineage>
</organism>
<dbReference type="PANTHER" id="PTHR34112">
    <property type="entry name" value="C-JUN-AMINO-TERMINAL KINASE-INTERACTING PROTEIN"/>
    <property type="match status" value="1"/>
</dbReference>
<feature type="region of interest" description="Disordered" evidence="1">
    <location>
        <begin position="199"/>
        <end position="220"/>
    </location>
</feature>
<feature type="region of interest" description="Disordered" evidence="1">
    <location>
        <begin position="321"/>
        <end position="341"/>
    </location>
</feature>
<reference evidence="2" key="1">
    <citation type="submission" date="2019-09" db="EMBL/GenBank/DDBJ databases">
        <title>Draft genome information of white flower Hibiscus syriacus.</title>
        <authorList>
            <person name="Kim Y.-M."/>
        </authorList>
    </citation>
    <scope>NUCLEOTIDE SEQUENCE [LARGE SCALE GENOMIC DNA]</scope>
    <source>
        <strain evidence="2">YM2019G1</strain>
    </source>
</reference>
<protein>
    <submittedName>
        <fullName evidence="2">Mitogen-activated protein kinase kinase kinase 1-like</fullName>
    </submittedName>
</protein>
<gene>
    <name evidence="2" type="ORF">F3Y22_tig00111131pilonHSYRG00107</name>
</gene>
<keyword evidence="3" id="KW-1185">Reference proteome</keyword>
<dbReference type="OrthoDB" id="1917528at2759"/>
<feature type="region of interest" description="Disordered" evidence="1">
    <location>
        <begin position="1"/>
        <end position="24"/>
    </location>
</feature>
<comment type="caution">
    <text evidence="2">The sequence shown here is derived from an EMBL/GenBank/DDBJ whole genome shotgun (WGS) entry which is preliminary data.</text>
</comment>
<name>A0A6A2YY81_HIBSY</name>
<feature type="compositionally biased region" description="Low complexity" evidence="1">
    <location>
        <begin position="326"/>
        <end position="341"/>
    </location>
</feature>
<dbReference type="Proteomes" id="UP000436088">
    <property type="component" value="Unassembled WGS sequence"/>
</dbReference>
<feature type="compositionally biased region" description="Low complexity" evidence="1">
    <location>
        <begin position="202"/>
        <end position="216"/>
    </location>
</feature>
<dbReference type="GO" id="GO:0016301">
    <property type="term" value="F:kinase activity"/>
    <property type="evidence" value="ECO:0007669"/>
    <property type="project" value="UniProtKB-KW"/>
</dbReference>
<evidence type="ECO:0000313" key="3">
    <source>
        <dbReference type="Proteomes" id="UP000436088"/>
    </source>
</evidence>
<evidence type="ECO:0000256" key="1">
    <source>
        <dbReference type="SAM" id="MobiDB-lite"/>
    </source>
</evidence>
<accession>A0A6A2YY81</accession>
<dbReference type="PANTHER" id="PTHR34112:SF18">
    <property type="entry name" value="C-JUN-AMINO-TERMINAL KINASE-INTERACTING PROTEIN"/>
    <property type="match status" value="1"/>
</dbReference>
<dbReference type="EMBL" id="VEPZ02001240">
    <property type="protein sequence ID" value="KAE8684386.1"/>
    <property type="molecule type" value="Genomic_DNA"/>
</dbReference>
<evidence type="ECO:0000313" key="2">
    <source>
        <dbReference type="EMBL" id="KAE8684386.1"/>
    </source>
</evidence>
<proteinExistence type="predicted"/>
<dbReference type="AlphaFoldDB" id="A0A6A2YY81"/>
<sequence length="341" mass="36654">MAEALAQAPSRTPTAPLVSATTQRREELTIKQSRHLIPVTPSMPKVSVLYSTDKSKVKPPTRISEMNIAVKSGSQTSPLVYQGNHNFPHNGHVKSDPKTSGKLLVLKPRRDNAVSSPTQNDISSSTKIANNRVITSQLAFAPVNSASARNSNVPKLSAGECKAAAISPIAGFTVEKRHSLAQTQSRNDFFNLLKKKKTSTNISGGLSDSDSQISSSVMEKSEVHKEVIGASVTAHADDGTATTSNGDTCSGYKKKDMSAIDMPYPDEEEAAFLRSLGWEEGTGEDEGLTEDEINAFYQKYMKIRPSLKIFRDMQPMVSQSVANNLDGVSSESSSSDSGSEA</sequence>